<keyword evidence="4" id="KW-1185">Reference proteome</keyword>
<accession>A0A8H7BQ56</accession>
<dbReference type="PANTHER" id="PTHR16967:SF1">
    <property type="entry name" value="LEYDIG CELL TUMOR 10 KDA PROTEIN HOMOLOG"/>
    <property type="match status" value="1"/>
</dbReference>
<dbReference type="Pfam" id="PF09495">
    <property type="entry name" value="DUF2462"/>
    <property type="match status" value="1"/>
</dbReference>
<dbReference type="EMBL" id="JABAYA010000024">
    <property type="protein sequence ID" value="KAF7729538.1"/>
    <property type="molecule type" value="Genomic_DNA"/>
</dbReference>
<evidence type="ECO:0000256" key="1">
    <source>
        <dbReference type="ARBA" id="ARBA00006802"/>
    </source>
</evidence>
<comment type="similarity">
    <text evidence="1">Belongs to the UPF0390 family.</text>
</comment>
<sequence>MAQGGLKKSAGPAKKKTHKKQEKMRKGSRQIAPKQTTLVKQRALEKKLTAQINKNIEKQMSVKANAVGKLTIMKKLAEETATADKKNKKK</sequence>
<dbReference type="OrthoDB" id="5239630at2759"/>
<protein>
    <submittedName>
        <fullName evidence="3">Uncharacterized protein</fullName>
    </submittedName>
</protein>
<organism evidence="3 4">
    <name type="scientific">Apophysomyces ossiformis</name>
    <dbReference type="NCBI Taxonomy" id="679940"/>
    <lineage>
        <taxon>Eukaryota</taxon>
        <taxon>Fungi</taxon>
        <taxon>Fungi incertae sedis</taxon>
        <taxon>Mucoromycota</taxon>
        <taxon>Mucoromycotina</taxon>
        <taxon>Mucoromycetes</taxon>
        <taxon>Mucorales</taxon>
        <taxon>Mucorineae</taxon>
        <taxon>Mucoraceae</taxon>
        <taxon>Apophysomyces</taxon>
    </lineage>
</organism>
<evidence type="ECO:0000256" key="2">
    <source>
        <dbReference type="SAM" id="MobiDB-lite"/>
    </source>
</evidence>
<dbReference type="InterPro" id="IPR019034">
    <property type="entry name" value="UPF0390"/>
</dbReference>
<name>A0A8H7BQ56_9FUNG</name>
<comment type="caution">
    <text evidence="3">The sequence shown here is derived from an EMBL/GenBank/DDBJ whole genome shotgun (WGS) entry which is preliminary data.</text>
</comment>
<evidence type="ECO:0000313" key="3">
    <source>
        <dbReference type="EMBL" id="KAF7729538.1"/>
    </source>
</evidence>
<feature type="compositionally biased region" description="Basic residues" evidence="2">
    <location>
        <begin position="13"/>
        <end position="28"/>
    </location>
</feature>
<dbReference type="Proteomes" id="UP000605846">
    <property type="component" value="Unassembled WGS sequence"/>
</dbReference>
<feature type="region of interest" description="Disordered" evidence="2">
    <location>
        <begin position="1"/>
        <end position="37"/>
    </location>
</feature>
<gene>
    <name evidence="3" type="ORF">EC973_004212</name>
</gene>
<dbReference type="AlphaFoldDB" id="A0A8H7BQ56"/>
<dbReference type="PANTHER" id="PTHR16967">
    <property type="entry name" value="LEYDIG CELL TUMOR 10 KDA PROTEIN HOMOLOG"/>
    <property type="match status" value="1"/>
</dbReference>
<proteinExistence type="inferred from homology"/>
<evidence type="ECO:0000313" key="4">
    <source>
        <dbReference type="Proteomes" id="UP000605846"/>
    </source>
</evidence>
<reference evidence="3" key="1">
    <citation type="submission" date="2020-01" db="EMBL/GenBank/DDBJ databases">
        <title>Genome Sequencing of Three Apophysomyces-Like Fungal Strains Confirms a Novel Fungal Genus in the Mucoromycota with divergent Burkholderia-like Endosymbiotic Bacteria.</title>
        <authorList>
            <person name="Stajich J.E."/>
            <person name="Macias A.M."/>
            <person name="Carter-House D."/>
            <person name="Lovett B."/>
            <person name="Kasson L.R."/>
            <person name="Berry K."/>
            <person name="Grigoriev I."/>
            <person name="Chang Y."/>
            <person name="Spatafora J."/>
            <person name="Kasson M.T."/>
        </authorList>
    </citation>
    <scope>NUCLEOTIDE SEQUENCE</scope>
    <source>
        <strain evidence="3">NRRL A-21654</strain>
    </source>
</reference>